<evidence type="ECO:0000259" key="2">
    <source>
        <dbReference type="PROSITE" id="PS50835"/>
    </source>
</evidence>
<dbReference type="Pfam" id="PF13895">
    <property type="entry name" value="Ig_2"/>
    <property type="match status" value="2"/>
</dbReference>
<dbReference type="PANTHER" id="PTHR46013:SF4">
    <property type="entry name" value="B-CELL RECEPTOR CD22-RELATED"/>
    <property type="match status" value="1"/>
</dbReference>
<dbReference type="SMART" id="SM00408">
    <property type="entry name" value="IGc2"/>
    <property type="match status" value="2"/>
</dbReference>
<proteinExistence type="predicted"/>
<dbReference type="SUPFAM" id="SSF48726">
    <property type="entry name" value="Immunoglobulin"/>
    <property type="match status" value="2"/>
</dbReference>
<dbReference type="Proteomes" id="UP001591681">
    <property type="component" value="Unassembled WGS sequence"/>
</dbReference>
<dbReference type="Gene3D" id="2.60.40.10">
    <property type="entry name" value="Immunoglobulins"/>
    <property type="match status" value="2"/>
</dbReference>
<dbReference type="InterPro" id="IPR036179">
    <property type="entry name" value="Ig-like_dom_sf"/>
</dbReference>
<dbReference type="PROSITE" id="PS50835">
    <property type="entry name" value="IG_LIKE"/>
    <property type="match status" value="2"/>
</dbReference>
<evidence type="ECO:0000313" key="4">
    <source>
        <dbReference type="Proteomes" id="UP001591681"/>
    </source>
</evidence>
<keyword evidence="4" id="KW-1185">Reference proteome</keyword>
<dbReference type="PANTHER" id="PTHR46013">
    <property type="entry name" value="VASCULAR CELL ADHESION MOLECULE 1"/>
    <property type="match status" value="1"/>
</dbReference>
<feature type="region of interest" description="Disordered" evidence="1">
    <location>
        <begin position="232"/>
        <end position="263"/>
    </location>
</feature>
<organism evidence="3 4">
    <name type="scientific">Coilia grayii</name>
    <name type="common">Gray's grenadier anchovy</name>
    <dbReference type="NCBI Taxonomy" id="363190"/>
    <lineage>
        <taxon>Eukaryota</taxon>
        <taxon>Metazoa</taxon>
        <taxon>Chordata</taxon>
        <taxon>Craniata</taxon>
        <taxon>Vertebrata</taxon>
        <taxon>Euteleostomi</taxon>
        <taxon>Actinopterygii</taxon>
        <taxon>Neopterygii</taxon>
        <taxon>Teleostei</taxon>
        <taxon>Clupei</taxon>
        <taxon>Clupeiformes</taxon>
        <taxon>Clupeoidei</taxon>
        <taxon>Engraulidae</taxon>
        <taxon>Coilinae</taxon>
        <taxon>Coilia</taxon>
    </lineage>
</organism>
<dbReference type="InterPro" id="IPR013783">
    <property type="entry name" value="Ig-like_fold"/>
</dbReference>
<accession>A0ABD1JJN5</accession>
<protein>
    <recommendedName>
        <fullName evidence="2">Ig-like domain-containing protein</fullName>
    </recommendedName>
</protein>
<dbReference type="InterPro" id="IPR007110">
    <property type="entry name" value="Ig-like_dom"/>
</dbReference>
<feature type="domain" description="Ig-like" evidence="2">
    <location>
        <begin position="29"/>
        <end position="110"/>
    </location>
</feature>
<feature type="domain" description="Ig-like" evidence="2">
    <location>
        <begin position="115"/>
        <end position="193"/>
    </location>
</feature>
<dbReference type="InterPro" id="IPR003598">
    <property type="entry name" value="Ig_sub2"/>
</dbReference>
<evidence type="ECO:0000256" key="1">
    <source>
        <dbReference type="SAM" id="MobiDB-lite"/>
    </source>
</evidence>
<comment type="caution">
    <text evidence="3">The sequence shown here is derived from an EMBL/GenBank/DDBJ whole genome shotgun (WGS) entry which is preliminary data.</text>
</comment>
<gene>
    <name evidence="3" type="ORF">ACEWY4_017252</name>
</gene>
<dbReference type="SMART" id="SM00409">
    <property type="entry name" value="IG"/>
    <property type="match status" value="2"/>
</dbReference>
<dbReference type="AlphaFoldDB" id="A0ABD1JJN5"/>
<sequence>MMMGTSDPSKKPESKCEITLSVKVTLRIPSVSVSPSADIPEGSLVTLTWSSDANPPVETYTWYRRNGLVSKLDSKQRYSIGSISPQHSGYYYCEAKNKYGARNSTEVHLNVQYSPRNMFASINQSGEIVEGSSVTLTCSSDGNPPVETYTWYKSSEAGAVQVGTGASITFALTSVTAGLYHCLAQNRVGSLISTGVANGDQGEDYDDIQMNSIYQSLNPNTIQPDAVYQMLNPNTTQPSASLNPNTTQPDAVYQSLNPNTTQPDAVYQMLNPNTTQAEAV</sequence>
<reference evidence="3 4" key="1">
    <citation type="submission" date="2024-09" db="EMBL/GenBank/DDBJ databases">
        <title>A chromosome-level genome assembly of Gray's grenadier anchovy, Coilia grayii.</title>
        <authorList>
            <person name="Fu Z."/>
        </authorList>
    </citation>
    <scope>NUCLEOTIDE SEQUENCE [LARGE SCALE GENOMIC DNA]</scope>
    <source>
        <strain evidence="3">G4</strain>
        <tissue evidence="3">Muscle</tissue>
    </source>
</reference>
<dbReference type="InterPro" id="IPR003599">
    <property type="entry name" value="Ig_sub"/>
</dbReference>
<name>A0ABD1JJN5_9TELE</name>
<dbReference type="EMBL" id="JBHFQA010000015">
    <property type="protein sequence ID" value="KAL2086193.1"/>
    <property type="molecule type" value="Genomic_DNA"/>
</dbReference>
<evidence type="ECO:0000313" key="3">
    <source>
        <dbReference type="EMBL" id="KAL2086193.1"/>
    </source>
</evidence>